<proteinExistence type="predicted"/>
<evidence type="ECO:0000313" key="2">
    <source>
        <dbReference type="EMBL" id="KXV46220.1"/>
    </source>
</evidence>
<keyword evidence="1" id="KW-1133">Transmembrane helix</keyword>
<keyword evidence="1" id="KW-0472">Membrane</keyword>
<sequence length="83" mass="9955">MNPMLFTDSSINFYMYFFVFSNIHFDMSYIISTTFFLIKLNMRISMPGDFLFITGGCSGIFCLCLRSCLIQYFRQHFLRRNRI</sequence>
<gene>
    <name evidence="2" type="ORF">AD945_14660</name>
</gene>
<dbReference type="AlphaFoldDB" id="A0A149TFF9"/>
<dbReference type="Proteomes" id="UP000075636">
    <property type="component" value="Unassembled WGS sequence"/>
</dbReference>
<evidence type="ECO:0000256" key="1">
    <source>
        <dbReference type="SAM" id="Phobius"/>
    </source>
</evidence>
<feature type="transmembrane region" description="Helical" evidence="1">
    <location>
        <begin position="13"/>
        <end position="38"/>
    </location>
</feature>
<dbReference type="EMBL" id="LHZR01000113">
    <property type="protein sequence ID" value="KXV46220.1"/>
    <property type="molecule type" value="Genomic_DNA"/>
</dbReference>
<feature type="transmembrane region" description="Helical" evidence="1">
    <location>
        <begin position="50"/>
        <end position="73"/>
    </location>
</feature>
<name>A0A149TFF9_9PROT</name>
<organism evidence="2 3">
    <name type="scientific">Gluconobacter albidus</name>
    <dbReference type="NCBI Taxonomy" id="318683"/>
    <lineage>
        <taxon>Bacteria</taxon>
        <taxon>Pseudomonadati</taxon>
        <taxon>Pseudomonadota</taxon>
        <taxon>Alphaproteobacteria</taxon>
        <taxon>Acetobacterales</taxon>
        <taxon>Acetobacteraceae</taxon>
        <taxon>Gluconobacter</taxon>
    </lineage>
</organism>
<accession>A0A149TFF9</accession>
<keyword evidence="1" id="KW-0812">Transmembrane</keyword>
<comment type="caution">
    <text evidence="2">The sequence shown here is derived from an EMBL/GenBank/DDBJ whole genome shotgun (WGS) entry which is preliminary data.</text>
</comment>
<evidence type="ECO:0000313" key="3">
    <source>
        <dbReference type="Proteomes" id="UP000075636"/>
    </source>
</evidence>
<protein>
    <submittedName>
        <fullName evidence="2">Uncharacterized protein</fullName>
    </submittedName>
</protein>
<reference evidence="2 3" key="1">
    <citation type="submission" date="2015-06" db="EMBL/GenBank/DDBJ databases">
        <title>Improved classification and identification of acetic acid bacteria using matrix-assisted laser desorption/ionization time-of-flight mass spectrometry; Gluconobacter nephelii and Gluconobacter uchimurae are later heterotypic synonyms of Gluconobacter japonicus and Gluconobacter oxydans, respectively.</title>
        <authorList>
            <person name="Li L."/>
            <person name="Cleenwerck I."/>
            <person name="De Vuyst L."/>
            <person name="Vandamme P."/>
        </authorList>
    </citation>
    <scope>NUCLEOTIDE SEQUENCE [LARGE SCALE GENOMIC DNA]</scope>
    <source>
        <strain evidence="2 3">LMG 1768</strain>
    </source>
</reference>